<feature type="compositionally biased region" description="Polar residues" evidence="4">
    <location>
        <begin position="543"/>
        <end position="565"/>
    </location>
</feature>
<feature type="compositionally biased region" description="Acidic residues" evidence="4">
    <location>
        <begin position="1450"/>
        <end position="1491"/>
    </location>
</feature>
<comment type="subcellular location">
    <subcellularLocation>
        <location evidence="1">Nucleus</location>
    </subcellularLocation>
</comment>
<dbReference type="InterPro" id="IPR043375">
    <property type="entry name" value="FSCB"/>
</dbReference>
<evidence type="ECO:0000313" key="6">
    <source>
        <dbReference type="EMBL" id="WFD15891.1"/>
    </source>
</evidence>
<keyword evidence="7" id="KW-1185">Reference proteome</keyword>
<evidence type="ECO:0000256" key="2">
    <source>
        <dbReference type="ARBA" id="ARBA00022448"/>
    </source>
</evidence>
<dbReference type="EMBL" id="CP119918">
    <property type="protein sequence ID" value="WFD15891.1"/>
    <property type="molecule type" value="Genomic_DNA"/>
</dbReference>
<dbReference type="InterPro" id="IPR039462">
    <property type="entry name" value="Nup159/Nup146_N"/>
</dbReference>
<feature type="compositionally biased region" description="Basic and acidic residues" evidence="4">
    <location>
        <begin position="786"/>
        <end position="800"/>
    </location>
</feature>
<feature type="compositionally biased region" description="Polar residues" evidence="4">
    <location>
        <begin position="773"/>
        <end position="785"/>
    </location>
</feature>
<dbReference type="InterPro" id="IPR015943">
    <property type="entry name" value="WD40/YVTN_repeat-like_dom_sf"/>
</dbReference>
<dbReference type="SUPFAM" id="SSF117289">
    <property type="entry name" value="Nucleoporin domain"/>
    <property type="match status" value="1"/>
</dbReference>
<feature type="compositionally biased region" description="Basic and acidic residues" evidence="4">
    <location>
        <begin position="1094"/>
        <end position="1105"/>
    </location>
</feature>
<dbReference type="GO" id="GO:0005634">
    <property type="term" value="C:nucleus"/>
    <property type="evidence" value="ECO:0007669"/>
    <property type="project" value="UniProtKB-SubCell"/>
</dbReference>
<feature type="domain" description="Nucleoporin Nup159/Nup146 N-terminal" evidence="5">
    <location>
        <begin position="46"/>
        <end position="416"/>
    </location>
</feature>
<feature type="compositionally biased region" description="Polar residues" evidence="4">
    <location>
        <begin position="752"/>
        <end position="762"/>
    </location>
</feature>
<keyword evidence="3" id="KW-0539">Nucleus</keyword>
<organism evidence="6 7">
    <name type="scientific">Malassezia arunalokei</name>
    <dbReference type="NCBI Taxonomy" id="1514897"/>
    <lineage>
        <taxon>Eukaryota</taxon>
        <taxon>Fungi</taxon>
        <taxon>Dikarya</taxon>
        <taxon>Basidiomycota</taxon>
        <taxon>Ustilaginomycotina</taxon>
        <taxon>Malasseziomycetes</taxon>
        <taxon>Malasseziales</taxon>
        <taxon>Malasseziaceae</taxon>
        <taxon>Malassezia</taxon>
    </lineage>
</organism>
<name>A0AAJ5Z658_9BASI</name>
<evidence type="ECO:0000256" key="3">
    <source>
        <dbReference type="ARBA" id="ARBA00023242"/>
    </source>
</evidence>
<feature type="compositionally biased region" description="Basic and acidic residues" evidence="4">
    <location>
        <begin position="763"/>
        <end position="772"/>
    </location>
</feature>
<evidence type="ECO:0000256" key="4">
    <source>
        <dbReference type="SAM" id="MobiDB-lite"/>
    </source>
</evidence>
<dbReference type="Pfam" id="PF16755">
    <property type="entry name" value="Beta-prop_NUP159_NUP214"/>
    <property type="match status" value="1"/>
</dbReference>
<dbReference type="GO" id="GO:0005509">
    <property type="term" value="F:calcium ion binding"/>
    <property type="evidence" value="ECO:0007669"/>
    <property type="project" value="InterPro"/>
</dbReference>
<accession>A0AAJ5Z658</accession>
<evidence type="ECO:0000313" key="7">
    <source>
        <dbReference type="Proteomes" id="UP001217582"/>
    </source>
</evidence>
<feature type="region of interest" description="Disordered" evidence="4">
    <location>
        <begin position="651"/>
        <end position="1123"/>
    </location>
</feature>
<dbReference type="Gene3D" id="2.130.10.10">
    <property type="entry name" value="YVTN repeat-like/Quinoprotein amine dehydrogenase"/>
    <property type="match status" value="1"/>
</dbReference>
<dbReference type="PANTHER" id="PTHR36135:SF1">
    <property type="entry name" value="FIBROUS SHEATH CABYR-BINDING PROTEIN"/>
    <property type="match status" value="1"/>
</dbReference>
<dbReference type="Proteomes" id="UP001217582">
    <property type="component" value="Chromosome 3"/>
</dbReference>
<feature type="region of interest" description="Disordered" evidence="4">
    <location>
        <begin position="1449"/>
        <end position="1491"/>
    </location>
</feature>
<feature type="compositionally biased region" description="Low complexity" evidence="4">
    <location>
        <begin position="719"/>
        <end position="732"/>
    </location>
</feature>
<evidence type="ECO:0000259" key="5">
    <source>
        <dbReference type="Pfam" id="PF16755"/>
    </source>
</evidence>
<feature type="compositionally biased region" description="Polar residues" evidence="4">
    <location>
        <begin position="689"/>
        <end position="708"/>
    </location>
</feature>
<reference evidence="6 7" key="1">
    <citation type="submission" date="2023-03" db="EMBL/GenBank/DDBJ databases">
        <title>Mating type loci evolution in Malassezia.</title>
        <authorList>
            <person name="Coelho M.A."/>
        </authorList>
    </citation>
    <scope>NUCLEOTIDE SEQUENCE [LARGE SCALE GENOMIC DNA]</scope>
    <source>
        <strain evidence="6 7">CBS 13387</strain>
    </source>
</reference>
<sequence length="1491" mass="161793">MDIHREEAGEESAPYLCLRQLSKDVNIRLSEPLTGDGSSSASVPTNMFCVASSQRLAAASTRNGINIYDLNALRNTFIQAERNASPSPPVLCTLPRQPGTGDVLFVMFGNSDSLLVAATSHGFILIWDTLSLRSSPPAPRTVAPPRNDASRVHMMAPNPGDKSVLCAIVYGMDLLSHENGSAHILDLLKGEWVNTLPAQNVTSVSWSARGKQLVIGVKMGEIIQYTPEGDVKAVLPPPESDRPVYVEDVQWLENHVFLITYNTCSSTPEPEPIHENEVYVLHRDPKSNSLTFAAFPYDVSPPFGDRTRWGYRYTCMLRDWSPMKHFVFMTCSASTDVGVLGFKNGWKALVLEETSRPVLPFLSGDEFCDSSPVALALDLTAEDPVSDPNAAEKGEDPSATLPATPILYIYTNDGVLLGYHVIYTETDKPYPGMINGQAVVPHSSNASTKAPASVPPAFAESVHGCTAPNITPAFGSTSAFGAVSQPAFGSTSAFGAVSQPAFGSTSAFGQPSSFGSTFSNGSAFSKFSASGAATFGGRDALGQKQTSASGQSIQPSSGLASGQSSEPAFGSISAFGQLEKPTFGTASTFARAQKPMTGTNSAFGQFSQQGSTSGFGSTAFSALSNKQNAFGSVSSQGSVFGSGGSFDTGKPAFASVTPAPKALPKSEEPVNEDAPKDATFSFGGLSDMLSKSSTPMSTQQSANLNPSHQAKVPSEINQSSASLKTTTSALSESSDKPAQNDSDDLEKAEGQNFENSESATVDTKQDEAHERNFTFTHDTPTGQKSEQADKVIFESFKGKQENQLSSFDETCKGIKETGISPTKAAANKPEASPSTLVKPSEEKPKESAFSFAKPSEEKPKESAFSFSKPSEEKPKESAFSFSKPTEEKPKESAFSFAKPSEEKPKESAFSFSKPSEEKPKESAFSFAKPSEEKPKESAFSFSKPSEEKPKESAFSFSKPTEEKPKESAFSFAKPSEEKPKESAFSFSKPSEEKPKESAFSFSKPTEEKPKESAFSFAKPSEEKPKESAFSFSKPTEEKPKESAFSFAKPSEEKPKESAFSFSKPSEEKPKKSAFSFAKLSEEKTKEPSFSFSKPSEEKLEKKNPVESEVEFFSHGPSSGRQIDSQKLAKDSEFDTYHAAETTSNALVDNELSAVGVSLTESVPQIDLTQVADPNVPKEDDELKQEFVKIYAILEEELCTLRKQTKRSTDFFKRLKIPSTIRKSVADLPKADSWVFGDIQSLSSLTSELLQFVTESEAQVAETRKRIASIESVQLKTEVKREEIARFLRARQDPDFAKMVRVRHLGPEQLENQARLRRSSHLVRERLSELGEYFNGLQKFALNAKQGQTTLRAPTLDTIYRSADNIGRLVSARIGELDKMGQAVDAIVPRSTVRAHTPYSPARPLDNMADLDTALPEVSDTTAQYTTFEGLVGPQPTASSEPRDLTLEEFIAQDEEDHGDYTGDESYEDYDDDDDDDLDDEEEEEANASDAS</sequence>
<dbReference type="PANTHER" id="PTHR36135">
    <property type="entry name" value="FIBROUS SHEATH CABYR-BINDING PROTEIN"/>
    <property type="match status" value="1"/>
</dbReference>
<feature type="region of interest" description="Disordered" evidence="4">
    <location>
        <begin position="542"/>
        <end position="565"/>
    </location>
</feature>
<dbReference type="GO" id="GO:0033234">
    <property type="term" value="P:negative regulation of protein sumoylation"/>
    <property type="evidence" value="ECO:0007669"/>
    <property type="project" value="InterPro"/>
</dbReference>
<keyword evidence="2" id="KW-0813">Transport</keyword>
<proteinExistence type="predicted"/>
<gene>
    <name evidence="6" type="ORF">MARU1_001917</name>
</gene>
<evidence type="ECO:0000256" key="1">
    <source>
        <dbReference type="ARBA" id="ARBA00004123"/>
    </source>
</evidence>
<feature type="compositionally biased region" description="Basic and acidic residues" evidence="4">
    <location>
        <begin position="664"/>
        <end position="676"/>
    </location>
</feature>
<protein>
    <recommendedName>
        <fullName evidence="5">Nucleoporin Nup159/Nup146 N-terminal domain-containing protein</fullName>
    </recommendedName>
</protein>